<name>A0A412N6L2_9BACE</name>
<proteinExistence type="predicted"/>
<dbReference type="PROSITE" id="PS50110">
    <property type="entry name" value="RESPONSE_REGULATORY"/>
    <property type="match status" value="1"/>
</dbReference>
<dbReference type="InterPro" id="IPR001789">
    <property type="entry name" value="Sig_transdc_resp-reg_receiver"/>
</dbReference>
<dbReference type="AlphaFoldDB" id="A0A412N6L2"/>
<evidence type="ECO:0000313" key="4">
    <source>
        <dbReference type="Proteomes" id="UP000285159"/>
    </source>
</evidence>
<evidence type="ECO:0000259" key="2">
    <source>
        <dbReference type="PROSITE" id="PS50110"/>
    </source>
</evidence>
<keyword evidence="3" id="KW-0238">DNA-binding</keyword>
<dbReference type="Proteomes" id="UP000285159">
    <property type="component" value="Unassembled WGS sequence"/>
</dbReference>
<protein>
    <submittedName>
        <fullName evidence="3">DNA-binding response regulator</fullName>
    </submittedName>
</protein>
<dbReference type="Gene3D" id="3.40.50.2300">
    <property type="match status" value="1"/>
</dbReference>
<evidence type="ECO:0000256" key="1">
    <source>
        <dbReference type="PROSITE-ProRule" id="PRU00169"/>
    </source>
</evidence>
<dbReference type="InterPro" id="IPR011006">
    <property type="entry name" value="CheY-like_superfamily"/>
</dbReference>
<sequence>MPVILLSAKSSLGDQTSGIKLGADDYIGKPFSIALLKGKICNILKSKERIIHFYQNNINVGTA</sequence>
<organism evidence="3 4">
    <name type="scientific">Bacteroides clarus</name>
    <dbReference type="NCBI Taxonomy" id="626929"/>
    <lineage>
        <taxon>Bacteria</taxon>
        <taxon>Pseudomonadati</taxon>
        <taxon>Bacteroidota</taxon>
        <taxon>Bacteroidia</taxon>
        <taxon>Bacteroidales</taxon>
        <taxon>Bacteroidaceae</taxon>
        <taxon>Bacteroides</taxon>
    </lineage>
</organism>
<dbReference type="GO" id="GO:0003677">
    <property type="term" value="F:DNA binding"/>
    <property type="evidence" value="ECO:0007669"/>
    <property type="project" value="UniProtKB-KW"/>
</dbReference>
<comment type="caution">
    <text evidence="3">The sequence shown here is derived from an EMBL/GenBank/DDBJ whole genome shotgun (WGS) entry which is preliminary data.</text>
</comment>
<evidence type="ECO:0000313" key="3">
    <source>
        <dbReference type="EMBL" id="RGT34162.1"/>
    </source>
</evidence>
<reference evidence="3 4" key="1">
    <citation type="submission" date="2018-08" db="EMBL/GenBank/DDBJ databases">
        <title>A genome reference for cultivated species of the human gut microbiota.</title>
        <authorList>
            <person name="Zou Y."/>
            <person name="Xue W."/>
            <person name="Luo G."/>
        </authorList>
    </citation>
    <scope>NUCLEOTIDE SEQUENCE [LARGE SCALE GENOMIC DNA]</scope>
    <source>
        <strain evidence="3 4">AF19-1AC</strain>
    </source>
</reference>
<gene>
    <name evidence="3" type="ORF">DWX38_06875</name>
</gene>
<comment type="caution">
    <text evidence="1">Lacks conserved residue(s) required for the propagation of feature annotation.</text>
</comment>
<dbReference type="EMBL" id="QRWP01000004">
    <property type="protein sequence ID" value="RGT34162.1"/>
    <property type="molecule type" value="Genomic_DNA"/>
</dbReference>
<accession>A0A412N6L2</accession>
<dbReference type="SUPFAM" id="SSF52172">
    <property type="entry name" value="CheY-like"/>
    <property type="match status" value="1"/>
</dbReference>
<dbReference type="GO" id="GO:0000160">
    <property type="term" value="P:phosphorelay signal transduction system"/>
    <property type="evidence" value="ECO:0007669"/>
    <property type="project" value="InterPro"/>
</dbReference>
<feature type="domain" description="Response regulatory" evidence="2">
    <location>
        <begin position="1"/>
        <end position="44"/>
    </location>
</feature>